<name>A0AA86N260_9BACT</name>
<dbReference type="AlphaFoldDB" id="A0AA86N260"/>
<dbReference type="KEGG" id="nti:DNFV4_03779"/>
<feature type="chain" id="PRO_5041694311" description="Lipoprotein" evidence="1">
    <location>
        <begin position="21"/>
        <end position="237"/>
    </location>
</feature>
<organism evidence="2 3">
    <name type="scientific">Nitrospira tepida</name>
    <dbReference type="NCBI Taxonomy" id="2973512"/>
    <lineage>
        <taxon>Bacteria</taxon>
        <taxon>Pseudomonadati</taxon>
        <taxon>Nitrospirota</taxon>
        <taxon>Nitrospiria</taxon>
        <taxon>Nitrospirales</taxon>
        <taxon>Nitrospiraceae</taxon>
        <taxon>Nitrospira</taxon>
    </lineage>
</organism>
<gene>
    <name evidence="2" type="ORF">DNFV4_03779</name>
</gene>
<evidence type="ECO:0000313" key="2">
    <source>
        <dbReference type="EMBL" id="CAI4033343.1"/>
    </source>
</evidence>
<feature type="signal peptide" evidence="1">
    <location>
        <begin position="1"/>
        <end position="20"/>
    </location>
</feature>
<keyword evidence="1" id="KW-0732">Signal</keyword>
<evidence type="ECO:0000313" key="3">
    <source>
        <dbReference type="Proteomes" id="UP001179121"/>
    </source>
</evidence>
<dbReference type="RefSeq" id="WP_289270471.1">
    <property type="nucleotide sequence ID" value="NZ_OX365700.1"/>
</dbReference>
<reference evidence="2" key="1">
    <citation type="submission" date="2022-10" db="EMBL/GenBank/DDBJ databases">
        <authorList>
            <person name="Koch H."/>
        </authorList>
    </citation>
    <scope>NUCLEOTIDE SEQUENCE</scope>
    <source>
        <strain evidence="2">DNF</strain>
    </source>
</reference>
<dbReference type="EMBL" id="OX365700">
    <property type="protein sequence ID" value="CAI4033343.1"/>
    <property type="molecule type" value="Genomic_DNA"/>
</dbReference>
<evidence type="ECO:0008006" key="4">
    <source>
        <dbReference type="Google" id="ProtNLM"/>
    </source>
</evidence>
<evidence type="ECO:0000256" key="1">
    <source>
        <dbReference type="SAM" id="SignalP"/>
    </source>
</evidence>
<protein>
    <recommendedName>
        <fullName evidence="4">Lipoprotein</fullName>
    </recommendedName>
</protein>
<accession>A0AA86N260</accession>
<sequence>MSLRNLLFGLVILCSGCASYVTPGGSVNLADINRADIAEAASRKPSPNFPSRLAVARVQAPQYKSYTSTSYGSGPFSVVTTQELLTEDQIESISKWPSVAGVAPINRLLLPPSLNSLDDLRVSAAQVQADVLLIYTIDTSFRVQGRTYAPLSPLSLGIVPDRDAHITSTASALFTDVRTGFVYGLSEATANATGLTNVWGSTDTVDRKRLEAEREAFALLIPQMEKTWAGIAKQYAK</sequence>
<dbReference type="Proteomes" id="UP001179121">
    <property type="component" value="Chromosome"/>
</dbReference>
<proteinExistence type="predicted"/>
<keyword evidence="3" id="KW-1185">Reference proteome</keyword>